<dbReference type="GeneID" id="20677449"/>
<dbReference type="EMBL" id="KI925456">
    <property type="protein sequence ID" value="ETW83932.1"/>
    <property type="molecule type" value="Genomic_DNA"/>
</dbReference>
<evidence type="ECO:0000313" key="2">
    <source>
        <dbReference type="Proteomes" id="UP000030671"/>
    </source>
</evidence>
<dbReference type="RefSeq" id="XP_009543659.1">
    <property type="nucleotide sequence ID" value="XM_009545364.1"/>
</dbReference>
<dbReference type="AlphaFoldDB" id="W4KDK0"/>
<reference evidence="1 2" key="1">
    <citation type="journal article" date="2012" name="New Phytol.">
        <title>Insight into trade-off between wood decay and parasitism from the genome of a fungal forest pathogen.</title>
        <authorList>
            <person name="Olson A."/>
            <person name="Aerts A."/>
            <person name="Asiegbu F."/>
            <person name="Belbahri L."/>
            <person name="Bouzid O."/>
            <person name="Broberg A."/>
            <person name="Canback B."/>
            <person name="Coutinho P.M."/>
            <person name="Cullen D."/>
            <person name="Dalman K."/>
            <person name="Deflorio G."/>
            <person name="van Diepen L.T."/>
            <person name="Dunand C."/>
            <person name="Duplessis S."/>
            <person name="Durling M."/>
            <person name="Gonthier P."/>
            <person name="Grimwood J."/>
            <person name="Fossdal C.G."/>
            <person name="Hansson D."/>
            <person name="Henrissat B."/>
            <person name="Hietala A."/>
            <person name="Himmelstrand K."/>
            <person name="Hoffmeister D."/>
            <person name="Hogberg N."/>
            <person name="James T.Y."/>
            <person name="Karlsson M."/>
            <person name="Kohler A."/>
            <person name="Kues U."/>
            <person name="Lee Y.H."/>
            <person name="Lin Y.C."/>
            <person name="Lind M."/>
            <person name="Lindquist E."/>
            <person name="Lombard V."/>
            <person name="Lucas S."/>
            <person name="Lunden K."/>
            <person name="Morin E."/>
            <person name="Murat C."/>
            <person name="Park J."/>
            <person name="Raffaello T."/>
            <person name="Rouze P."/>
            <person name="Salamov A."/>
            <person name="Schmutz J."/>
            <person name="Solheim H."/>
            <person name="Stahlberg J."/>
            <person name="Velez H."/>
            <person name="de Vries R.P."/>
            <person name="Wiebenga A."/>
            <person name="Woodward S."/>
            <person name="Yakovlev I."/>
            <person name="Garbelotto M."/>
            <person name="Martin F."/>
            <person name="Grigoriev I.V."/>
            <person name="Stenlid J."/>
        </authorList>
    </citation>
    <scope>NUCLEOTIDE SEQUENCE [LARGE SCALE GENOMIC DNA]</scope>
    <source>
        <strain evidence="1 2">TC 32-1</strain>
    </source>
</reference>
<dbReference type="OrthoDB" id="3358904at2759"/>
<gene>
    <name evidence="1" type="ORF">HETIRDRAFT_472277</name>
</gene>
<dbReference type="Proteomes" id="UP000030671">
    <property type="component" value="Unassembled WGS sequence"/>
</dbReference>
<keyword evidence="2" id="KW-1185">Reference proteome</keyword>
<sequence length="134" mass="14554">MRPPTNYAAFVTGVLGDMTHQSAAVDQRVLCHCLELASSYLVTDATMNSANGISTWITGFSRLVSVLEALHARGELELDTVNAASKACSECWTVAGSWRDLHDSREGVRGVAGRLKRLLDENGRTFQGARVYVP</sequence>
<dbReference type="STRING" id="747525.W4KDK0"/>
<dbReference type="KEGG" id="hir:HETIRDRAFT_472277"/>
<organism evidence="1 2">
    <name type="scientific">Heterobasidion irregulare (strain TC 32-1)</name>
    <dbReference type="NCBI Taxonomy" id="747525"/>
    <lineage>
        <taxon>Eukaryota</taxon>
        <taxon>Fungi</taxon>
        <taxon>Dikarya</taxon>
        <taxon>Basidiomycota</taxon>
        <taxon>Agaricomycotina</taxon>
        <taxon>Agaricomycetes</taxon>
        <taxon>Russulales</taxon>
        <taxon>Bondarzewiaceae</taxon>
        <taxon>Heterobasidion</taxon>
        <taxon>Heterobasidion annosum species complex</taxon>
    </lineage>
</organism>
<protein>
    <submittedName>
        <fullName evidence="1">Uncharacterized protein</fullName>
    </submittedName>
</protein>
<dbReference type="InParanoid" id="W4KDK0"/>
<dbReference type="eggNOG" id="ENOG502SQ3G">
    <property type="taxonomic scope" value="Eukaryota"/>
</dbReference>
<evidence type="ECO:0000313" key="1">
    <source>
        <dbReference type="EMBL" id="ETW83932.1"/>
    </source>
</evidence>
<proteinExistence type="predicted"/>
<name>W4KDK0_HETIT</name>
<accession>W4KDK0</accession>
<dbReference type="HOGENOM" id="CLU_124552_0_0_1"/>